<organism evidence="1 2">
    <name type="scientific">Synechococcus phage S-H34</name>
    <dbReference type="NCBI Taxonomy" id="2718942"/>
    <lineage>
        <taxon>Viruses</taxon>
        <taxon>Duplodnaviria</taxon>
        <taxon>Heunggongvirae</taxon>
        <taxon>Uroviricota</taxon>
        <taxon>Caudoviricetes</taxon>
        <taxon>Pantevenvirales</taxon>
        <taxon>Kyanoviridae</taxon>
        <taxon>Makaravirus</taxon>
        <taxon>Makaravirus thirtyfour</taxon>
    </lineage>
</organism>
<dbReference type="GeneID" id="77946968"/>
<protein>
    <submittedName>
        <fullName evidence="1">Uncharacterized protein</fullName>
    </submittedName>
</protein>
<accession>A0A6G8R6S3</accession>
<keyword evidence="2" id="KW-1185">Reference proteome</keyword>
<reference evidence="1 2" key="1">
    <citation type="submission" date="2020-03" db="EMBL/GenBank/DDBJ databases">
        <title>The Isolation and Genome Sequence of a Novel Cyanophage S-H34 from the Huanghai Sea, China.</title>
        <authorList>
            <person name="Jiang T."/>
        </authorList>
    </citation>
    <scope>NUCLEOTIDE SEQUENCE [LARGE SCALE GENOMIC DNA]</scope>
</reference>
<evidence type="ECO:0000313" key="2">
    <source>
        <dbReference type="Proteomes" id="UP000501900"/>
    </source>
</evidence>
<dbReference type="Proteomes" id="UP000501900">
    <property type="component" value="Genome"/>
</dbReference>
<name>A0A6G8R6S3_9CAUD</name>
<dbReference type="RefSeq" id="YP_010670758.1">
    <property type="nucleotide sequence ID" value="NC_070965.1"/>
</dbReference>
<evidence type="ECO:0000313" key="1">
    <source>
        <dbReference type="EMBL" id="QIN97090.1"/>
    </source>
</evidence>
<proteinExistence type="predicted"/>
<dbReference type="KEGG" id="vg:77946968"/>
<sequence length="92" mass="10857">MITILFSLAFCLIGIFGGWFIAEKYQAFLLLNAEPEHDFEHLFENNPHPEIYDAEGNLDRGEYIYIEFPPGFRPEDLQDYYIGEIDEEDDQF</sequence>
<dbReference type="EMBL" id="MT162467">
    <property type="protein sequence ID" value="QIN97090.1"/>
    <property type="molecule type" value="Genomic_DNA"/>
</dbReference>